<name>A0ABR0TN24_AURPU</name>
<accession>A0ABR0TN24</accession>
<reference evidence="2 3" key="1">
    <citation type="submission" date="2023-11" db="EMBL/GenBank/DDBJ databases">
        <title>Draft genome sequence and annotation of the polyextremotolerant black yeast-like fungus Aureobasidium pullulans NRRL 62042.</title>
        <authorList>
            <person name="Dielentheis-Frenken M.R.E."/>
            <person name="Wibberg D."/>
            <person name="Blank L.M."/>
            <person name="Tiso T."/>
        </authorList>
    </citation>
    <scope>NUCLEOTIDE SEQUENCE [LARGE SCALE GENOMIC DNA]</scope>
    <source>
        <strain evidence="2 3">NRRL 62042</strain>
    </source>
</reference>
<dbReference type="Proteomes" id="UP001341245">
    <property type="component" value="Unassembled WGS sequence"/>
</dbReference>
<evidence type="ECO:0000313" key="3">
    <source>
        <dbReference type="Proteomes" id="UP001341245"/>
    </source>
</evidence>
<dbReference type="EMBL" id="JASGXD010000005">
    <property type="protein sequence ID" value="KAK6005843.1"/>
    <property type="molecule type" value="Genomic_DNA"/>
</dbReference>
<evidence type="ECO:0000256" key="1">
    <source>
        <dbReference type="SAM" id="MobiDB-lite"/>
    </source>
</evidence>
<organism evidence="2 3">
    <name type="scientific">Aureobasidium pullulans</name>
    <name type="common">Black yeast</name>
    <name type="synonym">Pullularia pullulans</name>
    <dbReference type="NCBI Taxonomy" id="5580"/>
    <lineage>
        <taxon>Eukaryota</taxon>
        <taxon>Fungi</taxon>
        <taxon>Dikarya</taxon>
        <taxon>Ascomycota</taxon>
        <taxon>Pezizomycotina</taxon>
        <taxon>Dothideomycetes</taxon>
        <taxon>Dothideomycetidae</taxon>
        <taxon>Dothideales</taxon>
        <taxon>Saccotheciaceae</taxon>
        <taxon>Aureobasidium</taxon>
    </lineage>
</organism>
<sequence length="643" mass="69567">MSSKAMARQRIVPAIPHQLTIRRAKVVPAGKNDQQVSGDKGKSASLSTSVGNPEAATRSNGIEHEDAQQHGERVVLLNGAKDDEQAKQVAVAAEEEPVAIKELAVNKEPLDEEKLVENKEELAAEKEVIDEKKKEVNGVTAPIPRRQPHHQDAQALPFIPKHKHKHSESLVFGGLQDSSNASPAALSNSVFLPPPPMSAILPPAVNSYDSYPAAQQYPSAVPPAPFAVMAPPQLPNGHAFAHTNGAAAHLGSIASSPSRTPSIPLGDSAVATPDAYVSHKHHAPQPSYLPPPPLNNNAQHLADYVLSYWNQHEFADYLLELYSSSQSANPLMLPVHAIIIARYPAFLKLINNLPQTRTHSRATIVHVPRSYCFADASAFADALRYVYGGRLIEPMYIFSNPAGTPTTRMRYVLSYLAAGHFLGAEPIVMHAYNMALRILGFNELETVLFFAACGWCLTENCLYGPYADQIVWQALYMIVSNINADFVFDASAPEFSSVPRLPVSFNSTSTSQSRPDSRSSSVFASSDALSGQRPVSGIRFGSATPSSSDTSSPNYLLSSALLSLSYDSLKIVLEHDQLVANLGLDALLSIAGDIVRERERRRVDACNSLHDQKKTPEGVLLIGESVGRDASGTRLQLHATRLG</sequence>
<feature type="region of interest" description="Disordered" evidence="1">
    <location>
        <begin position="23"/>
        <end position="69"/>
    </location>
</feature>
<evidence type="ECO:0000313" key="2">
    <source>
        <dbReference type="EMBL" id="KAK6005843.1"/>
    </source>
</evidence>
<feature type="compositionally biased region" description="Low complexity" evidence="1">
    <location>
        <begin position="507"/>
        <end position="530"/>
    </location>
</feature>
<gene>
    <name evidence="2" type="ORF">QM012_007485</name>
</gene>
<feature type="region of interest" description="Disordered" evidence="1">
    <location>
        <begin position="505"/>
        <end position="532"/>
    </location>
</feature>
<proteinExistence type="predicted"/>
<protein>
    <recommendedName>
        <fullName evidence="4">BTB domain-containing protein</fullName>
    </recommendedName>
</protein>
<comment type="caution">
    <text evidence="2">The sequence shown here is derived from an EMBL/GenBank/DDBJ whole genome shotgun (WGS) entry which is preliminary data.</text>
</comment>
<keyword evidence="3" id="KW-1185">Reference proteome</keyword>
<evidence type="ECO:0008006" key="4">
    <source>
        <dbReference type="Google" id="ProtNLM"/>
    </source>
</evidence>